<keyword evidence="3" id="KW-1185">Reference proteome</keyword>
<evidence type="ECO:0000313" key="3">
    <source>
        <dbReference type="Proteomes" id="UP001596514"/>
    </source>
</evidence>
<organism evidence="2 3">
    <name type="scientific">Streptosporangium amethystogenes subsp. fukuiense</name>
    <dbReference type="NCBI Taxonomy" id="698418"/>
    <lineage>
        <taxon>Bacteria</taxon>
        <taxon>Bacillati</taxon>
        <taxon>Actinomycetota</taxon>
        <taxon>Actinomycetes</taxon>
        <taxon>Streptosporangiales</taxon>
        <taxon>Streptosporangiaceae</taxon>
        <taxon>Streptosporangium</taxon>
    </lineage>
</organism>
<proteinExistence type="predicted"/>
<feature type="signal peptide" evidence="1">
    <location>
        <begin position="1"/>
        <end position="28"/>
    </location>
</feature>
<evidence type="ECO:0000256" key="1">
    <source>
        <dbReference type="SAM" id="SignalP"/>
    </source>
</evidence>
<name>A0ABW2SQX7_9ACTN</name>
<dbReference type="RefSeq" id="WP_343969497.1">
    <property type="nucleotide sequence ID" value="NZ_BAAAGK010000078.1"/>
</dbReference>
<keyword evidence="1" id="KW-0732">Signal</keyword>
<comment type="caution">
    <text evidence="2">The sequence shown here is derived from an EMBL/GenBank/DDBJ whole genome shotgun (WGS) entry which is preliminary data.</text>
</comment>
<accession>A0ABW2SQX7</accession>
<dbReference type="Proteomes" id="UP001596514">
    <property type="component" value="Unassembled WGS sequence"/>
</dbReference>
<feature type="chain" id="PRO_5045811133" evidence="1">
    <location>
        <begin position="29"/>
        <end position="98"/>
    </location>
</feature>
<protein>
    <submittedName>
        <fullName evidence="2">Uncharacterized protein</fullName>
    </submittedName>
</protein>
<evidence type="ECO:0000313" key="2">
    <source>
        <dbReference type="EMBL" id="MFC7598688.1"/>
    </source>
</evidence>
<reference evidence="3" key="1">
    <citation type="journal article" date="2019" name="Int. J. Syst. Evol. Microbiol.">
        <title>The Global Catalogue of Microorganisms (GCM) 10K type strain sequencing project: providing services to taxonomists for standard genome sequencing and annotation.</title>
        <authorList>
            <consortium name="The Broad Institute Genomics Platform"/>
            <consortium name="The Broad Institute Genome Sequencing Center for Infectious Disease"/>
            <person name="Wu L."/>
            <person name="Ma J."/>
        </authorList>
    </citation>
    <scope>NUCLEOTIDE SEQUENCE [LARGE SCALE GENOMIC DNA]</scope>
    <source>
        <strain evidence="3">JCM 10083</strain>
    </source>
</reference>
<dbReference type="EMBL" id="JBHTEE010000001">
    <property type="protein sequence ID" value="MFC7598688.1"/>
    <property type="molecule type" value="Genomic_DNA"/>
</dbReference>
<sequence>MLKNLLVSAALVGSALIAPAAVALPASAATLHAQAPAVSAGVHTACQYRQDGKVWRCITPGAFCPKAARGKYGYAKVTNRKYRCLYKSSDPYWRWRRA</sequence>
<gene>
    <name evidence="2" type="ORF">ACFQVD_01060</name>
</gene>